<name>A0A480ABI9_9CYAN</name>
<accession>A0A480ABI9</accession>
<reference evidence="3" key="1">
    <citation type="submission" date="2019-02" db="EMBL/GenBank/DDBJ databases">
        <title>Draft genome sequence of Dolichospermum planctonicum NIES-80.</title>
        <authorList>
            <person name="Yamaguchi H."/>
            <person name="Suzuki S."/>
            <person name="Kawachi M."/>
        </authorList>
    </citation>
    <scope>NUCLEOTIDE SEQUENCE [LARGE SCALE GENOMIC DNA]</scope>
    <source>
        <strain evidence="3">NIES-80</strain>
    </source>
</reference>
<sequence length="82" mass="9347">MPAIIQQIVHTQLLNNDLITNFATPKIFSLIPQYCSVRAAKIKLSLLCILTLTVLVYNRLWYSSMDAPKSGIDHIYLNNEKL</sequence>
<evidence type="ECO:0000256" key="1">
    <source>
        <dbReference type="SAM" id="Phobius"/>
    </source>
</evidence>
<gene>
    <name evidence="2" type="ORF">NIES80_21800</name>
</gene>
<evidence type="ECO:0000313" key="3">
    <source>
        <dbReference type="Proteomes" id="UP000299367"/>
    </source>
</evidence>
<comment type="caution">
    <text evidence="2">The sequence shown here is derived from an EMBL/GenBank/DDBJ whole genome shotgun (WGS) entry which is preliminary data.</text>
</comment>
<evidence type="ECO:0000313" key="2">
    <source>
        <dbReference type="EMBL" id="GCL42475.1"/>
    </source>
</evidence>
<keyword evidence="1" id="KW-1133">Transmembrane helix</keyword>
<keyword evidence="1" id="KW-0812">Transmembrane</keyword>
<dbReference type="AlphaFoldDB" id="A0A480ABI9"/>
<dbReference type="EMBL" id="BJCF01000021">
    <property type="protein sequence ID" value="GCL42475.1"/>
    <property type="molecule type" value="Genomic_DNA"/>
</dbReference>
<keyword evidence="1" id="KW-0472">Membrane</keyword>
<dbReference type="Proteomes" id="UP000299367">
    <property type="component" value="Unassembled WGS sequence"/>
</dbReference>
<proteinExistence type="predicted"/>
<organism evidence="2 3">
    <name type="scientific">Dolichospermum planctonicum</name>
    <dbReference type="NCBI Taxonomy" id="136072"/>
    <lineage>
        <taxon>Bacteria</taxon>
        <taxon>Bacillati</taxon>
        <taxon>Cyanobacteriota</taxon>
        <taxon>Cyanophyceae</taxon>
        <taxon>Nostocales</taxon>
        <taxon>Aphanizomenonaceae</taxon>
        <taxon>Dolichospermum</taxon>
    </lineage>
</organism>
<protein>
    <submittedName>
        <fullName evidence="2">Uncharacterized protein</fullName>
    </submittedName>
</protein>
<feature type="transmembrane region" description="Helical" evidence="1">
    <location>
        <begin position="44"/>
        <end position="62"/>
    </location>
</feature>